<feature type="transmembrane region" description="Helical" evidence="10">
    <location>
        <begin position="662"/>
        <end position="686"/>
    </location>
</feature>
<evidence type="ECO:0000256" key="4">
    <source>
        <dbReference type="ARBA" id="ARBA00022692"/>
    </source>
</evidence>
<evidence type="ECO:0000259" key="11">
    <source>
        <dbReference type="PROSITE" id="PS50893"/>
    </source>
</evidence>
<dbReference type="GO" id="GO:0005524">
    <property type="term" value="F:ATP binding"/>
    <property type="evidence" value="ECO:0007669"/>
    <property type="project" value="UniProtKB-KW"/>
</dbReference>
<dbReference type="Gene3D" id="3.40.50.300">
    <property type="entry name" value="P-loop containing nucleotide triphosphate hydrolases"/>
    <property type="match status" value="3"/>
</dbReference>
<dbReference type="PANTHER" id="PTHR43394">
    <property type="entry name" value="ATP-DEPENDENT PERMEASE MDL1, MITOCHONDRIAL"/>
    <property type="match status" value="1"/>
</dbReference>
<keyword evidence="14" id="KW-1185">Reference proteome</keyword>
<dbReference type="FunFam" id="3.40.50.300:FF:000604">
    <property type="entry name" value="ABC transporter B family member 28"/>
    <property type="match status" value="1"/>
</dbReference>
<comment type="similarity">
    <text evidence="2">Belongs to the ABC transporter superfamily. ABCB family. Multidrug resistance exporter (TC 3.A.1.201) subfamily.</text>
</comment>
<feature type="transmembrane region" description="Helical" evidence="10">
    <location>
        <begin position="785"/>
        <end position="805"/>
    </location>
</feature>
<feature type="transmembrane region" description="Helical" evidence="10">
    <location>
        <begin position="706"/>
        <end position="724"/>
    </location>
</feature>
<feature type="domain" description="ABC transporter" evidence="11">
    <location>
        <begin position="992"/>
        <end position="1425"/>
    </location>
</feature>
<dbReference type="Proteomes" id="UP000785679">
    <property type="component" value="Unassembled WGS sequence"/>
</dbReference>
<keyword evidence="3" id="KW-0813">Transport</keyword>
<keyword evidence="6" id="KW-0067">ATP-binding</keyword>
<feature type="transmembrane region" description="Helical" evidence="10">
    <location>
        <begin position="139"/>
        <end position="157"/>
    </location>
</feature>
<dbReference type="CDD" id="cd18578">
    <property type="entry name" value="ABC_6TM_Pgp_ABCB1_D2_like"/>
    <property type="match status" value="1"/>
</dbReference>
<feature type="domain" description="ABC transmembrane type-1" evidence="12">
    <location>
        <begin position="21"/>
        <end position="315"/>
    </location>
</feature>
<feature type="transmembrane region" description="Helical" evidence="10">
    <location>
        <begin position="17"/>
        <end position="40"/>
    </location>
</feature>
<comment type="caution">
    <text evidence="13">The sequence shown here is derived from an EMBL/GenBank/DDBJ whole genome shotgun (WGS) entry which is preliminary data.</text>
</comment>
<dbReference type="InterPro" id="IPR036640">
    <property type="entry name" value="ABC1_TM_sf"/>
</dbReference>
<dbReference type="Gene3D" id="1.20.1560.10">
    <property type="entry name" value="ABC transporter type 1, transmembrane domain"/>
    <property type="match status" value="1"/>
</dbReference>
<comment type="subcellular location">
    <subcellularLocation>
        <location evidence="1">Membrane</location>
        <topology evidence="1">Multi-pass membrane protein</topology>
    </subcellularLocation>
</comment>
<dbReference type="InterPro" id="IPR027417">
    <property type="entry name" value="P-loop_NTPase"/>
</dbReference>
<dbReference type="OrthoDB" id="417789at2759"/>
<dbReference type="GO" id="GO:0090374">
    <property type="term" value="P:oligopeptide export from mitochondrion"/>
    <property type="evidence" value="ECO:0007669"/>
    <property type="project" value="TreeGrafter"/>
</dbReference>
<evidence type="ECO:0000256" key="10">
    <source>
        <dbReference type="SAM" id="Phobius"/>
    </source>
</evidence>
<dbReference type="PROSITE" id="PS00211">
    <property type="entry name" value="ABC_TRANSPORTER_1"/>
    <property type="match status" value="2"/>
</dbReference>
<keyword evidence="5" id="KW-0547">Nucleotide-binding</keyword>
<evidence type="ECO:0000256" key="9">
    <source>
        <dbReference type="SAM" id="Coils"/>
    </source>
</evidence>
<dbReference type="GO" id="GO:0016887">
    <property type="term" value="F:ATP hydrolysis activity"/>
    <property type="evidence" value="ECO:0007669"/>
    <property type="project" value="InterPro"/>
</dbReference>
<protein>
    <submittedName>
        <fullName evidence="13">Uncharacterized protein</fullName>
    </submittedName>
</protein>
<evidence type="ECO:0000256" key="5">
    <source>
        <dbReference type="ARBA" id="ARBA00022741"/>
    </source>
</evidence>
<gene>
    <name evidence="13" type="ORF">FGO68_gene10494</name>
</gene>
<evidence type="ECO:0000313" key="14">
    <source>
        <dbReference type="Proteomes" id="UP000785679"/>
    </source>
</evidence>
<feature type="coiled-coil region" evidence="9">
    <location>
        <begin position="1102"/>
        <end position="1129"/>
    </location>
</feature>
<dbReference type="InterPro" id="IPR003593">
    <property type="entry name" value="AAA+_ATPase"/>
</dbReference>
<feature type="transmembrane region" description="Helical" evidence="10">
    <location>
        <begin position="246"/>
        <end position="269"/>
    </location>
</feature>
<keyword evidence="9" id="KW-0175">Coiled coil</keyword>
<dbReference type="GO" id="GO:0005743">
    <property type="term" value="C:mitochondrial inner membrane"/>
    <property type="evidence" value="ECO:0007669"/>
    <property type="project" value="TreeGrafter"/>
</dbReference>
<evidence type="ECO:0000259" key="12">
    <source>
        <dbReference type="PROSITE" id="PS50929"/>
    </source>
</evidence>
<feature type="transmembrane region" description="Helical" evidence="10">
    <location>
        <begin position="289"/>
        <end position="307"/>
    </location>
</feature>
<evidence type="ECO:0000256" key="2">
    <source>
        <dbReference type="ARBA" id="ARBA00007577"/>
    </source>
</evidence>
<dbReference type="GO" id="GO:0015421">
    <property type="term" value="F:ABC-type oligopeptide transporter activity"/>
    <property type="evidence" value="ECO:0007669"/>
    <property type="project" value="TreeGrafter"/>
</dbReference>
<dbReference type="EMBL" id="RRYP01000794">
    <property type="protein sequence ID" value="TNV86851.1"/>
    <property type="molecule type" value="Genomic_DNA"/>
</dbReference>
<evidence type="ECO:0000313" key="13">
    <source>
        <dbReference type="EMBL" id="TNV86851.1"/>
    </source>
</evidence>
<feature type="transmembrane region" description="Helical" evidence="10">
    <location>
        <begin position="163"/>
        <end position="185"/>
    </location>
</feature>
<dbReference type="PANTHER" id="PTHR43394:SF27">
    <property type="entry name" value="ATP-DEPENDENT TRANSLOCASE ABCB1-LIKE"/>
    <property type="match status" value="1"/>
</dbReference>
<keyword evidence="8 10" id="KW-0472">Membrane</keyword>
<name>A0A8J8P3P6_HALGN</name>
<keyword evidence="4 10" id="KW-0812">Transmembrane</keyword>
<evidence type="ECO:0000256" key="1">
    <source>
        <dbReference type="ARBA" id="ARBA00004141"/>
    </source>
</evidence>
<proteinExistence type="inferred from homology"/>
<evidence type="ECO:0000256" key="8">
    <source>
        <dbReference type="ARBA" id="ARBA00023136"/>
    </source>
</evidence>
<dbReference type="InterPro" id="IPR011527">
    <property type="entry name" value="ABC1_TM_dom"/>
</dbReference>
<dbReference type="InterPro" id="IPR003439">
    <property type="entry name" value="ABC_transporter-like_ATP-bd"/>
</dbReference>
<dbReference type="PROSITE" id="PS51257">
    <property type="entry name" value="PROKAR_LIPOPROTEIN"/>
    <property type="match status" value="1"/>
</dbReference>
<feature type="domain" description="ABC transmembrane type-1" evidence="12">
    <location>
        <begin position="665"/>
        <end position="924"/>
    </location>
</feature>
<evidence type="ECO:0000256" key="3">
    <source>
        <dbReference type="ARBA" id="ARBA00022448"/>
    </source>
</evidence>
<organism evidence="13 14">
    <name type="scientific">Halteria grandinella</name>
    <dbReference type="NCBI Taxonomy" id="5974"/>
    <lineage>
        <taxon>Eukaryota</taxon>
        <taxon>Sar</taxon>
        <taxon>Alveolata</taxon>
        <taxon>Ciliophora</taxon>
        <taxon>Intramacronucleata</taxon>
        <taxon>Spirotrichea</taxon>
        <taxon>Stichotrichia</taxon>
        <taxon>Sporadotrichida</taxon>
        <taxon>Halteriidae</taxon>
        <taxon>Halteria</taxon>
    </lineage>
</organism>
<sequence>MINISKFFTFLGKRDKILITIGTCAALIAGCILPMMAIVMGEMTNTFDPRKGKDYVLDTMRLICIIVCCLGIGQWIMGYVYFAFWQHLAQNVSFDLRSRYLHAILRQEIAYFEKNNVEQLPSQIGENFFVITQSIGEKLSNIIFSMACLLAALATAFARGADFAGICMAFLPIILTVMVVFGALVKKSTIAKMAVTKKLGGVIEESLGAIKLVASFANEYKEVEKFQKLAQVVKEVSHKQELFSSLIVGIFRMLVYGYYAYSFYIGTIFIKKHYANPSKDFQDYDTGQLLSVLVAFMTGMMQIFGLTPNVQALVQAKVVGKQIFDVIERVPEIQDHGKCVDSFTIKEKITFKDITFKYPTAPTNMKNVLERINFSIRAGESTAIVGPSGSGKSTIVQMIERFYLPLEGDIYIDNLHIKDIKLKTLRESIGYVSQEPVLILGTIRDNLLFGNKDATDADIDAALRLANATFIYEMEKKLDTYIGSSSVLNMSGGQKQRIAIARALIKKPKLLILDEATSALDPKSEKEVQDAIDYISQQPALDGSNIKMTIIMIAHRLQTIASAQNLLYIDSKSTMLAGAKGTNNYDYIMHKLKEESYKHQQEDEHDIEVKEKKKELSRIETEILESYAPQRKESIKQAIAQLEQEDKGVSMARIMSYYSPKWVAFLALFVSIINSVGSPMFGFLFAKLLFVMMQPYKETFDEDRNFWCAMFLILAVLIGFFGFLQKYLFLYVGENLTYEVRMQLFKGIVYKSIQWFDNKDRAPGILGNVLSEDITALNGMTTEHLGVLIEATLGLIFGIIISMFYSWRMGLITLAMIPLILLSGMLMGKHQFKQPGKTAKKEDDPYNKSNALLADIIINYRTVIGFGEKNVDYLLKKYDALLEEPNNYGIKHAHFEGFLYGYSQAIRFIFVGVVFYIAILLVYNEGEKQEDTYICVNTLFVAALGSGIALASAPSVGKARMAADTIFRIIDEKSAIDTRDEKGIKEIKRGAIELVKTEFTYPSRTLRVLNQMDMKIPACKKIALVGHSGCGKSTISNLLLRLYDIQGGKLLIDGQDIKSYNLRELRKQIGIVMQEPLLFNMSIKDNILYGNENADDAKVRQVAQMANALQFIESNIEDLEKEDVQKEIAKKYMDAIQTASIVHKNLSKLTFLFAEDSAKSGQNFDFDQMRLVEEVLSQGDHQLKTLMDTNLESFIQVVRAKSQVKGCRWDDIVFRFEYETVTLPQLLKEIASSSIPQVHKNFLESYVKREEQLDLAGLQETIIDLQLHERDQVDYQRIINRFTNDAHERIKTSQLKRLQQLTDLQTKNGNFKLHEGFNKICGLKGSKLSGGQKQRIAIARALIKDPKILILDEATSALDEKSQEIVQQALDRSMEGRTSIVIAHRLSTIRNCEWLFVLHQGRVVEQGTYQQLSADTNSYFYKLKSGMEM</sequence>
<reference evidence="13" key="1">
    <citation type="submission" date="2019-06" db="EMBL/GenBank/DDBJ databases">
        <authorList>
            <person name="Zheng W."/>
        </authorList>
    </citation>
    <scope>NUCLEOTIDE SEQUENCE</scope>
    <source>
        <strain evidence="13">QDHG01</strain>
    </source>
</reference>
<dbReference type="CDD" id="cd18577">
    <property type="entry name" value="ABC_6TM_Pgp_ABCB1_D1_like"/>
    <property type="match status" value="1"/>
</dbReference>
<keyword evidence="7 10" id="KW-1133">Transmembrane helix</keyword>
<evidence type="ECO:0000256" key="7">
    <source>
        <dbReference type="ARBA" id="ARBA00022989"/>
    </source>
</evidence>
<feature type="transmembrane region" description="Helical" evidence="10">
    <location>
        <begin position="811"/>
        <end position="828"/>
    </location>
</feature>
<dbReference type="SMART" id="SM00382">
    <property type="entry name" value="AAA"/>
    <property type="match status" value="2"/>
</dbReference>
<dbReference type="PROSITE" id="PS50893">
    <property type="entry name" value="ABC_TRANSPORTER_2"/>
    <property type="match status" value="2"/>
</dbReference>
<dbReference type="SUPFAM" id="SSF90123">
    <property type="entry name" value="ABC transporter transmembrane region"/>
    <property type="match status" value="2"/>
</dbReference>
<feature type="transmembrane region" description="Helical" evidence="10">
    <location>
        <begin position="905"/>
        <end position="923"/>
    </location>
</feature>
<feature type="transmembrane region" description="Helical" evidence="10">
    <location>
        <begin position="60"/>
        <end position="84"/>
    </location>
</feature>
<dbReference type="Pfam" id="PF00664">
    <property type="entry name" value="ABC_membrane"/>
    <property type="match status" value="2"/>
</dbReference>
<feature type="domain" description="ABC transporter" evidence="11">
    <location>
        <begin position="349"/>
        <end position="597"/>
    </location>
</feature>
<dbReference type="InterPro" id="IPR039421">
    <property type="entry name" value="Type_1_exporter"/>
</dbReference>
<dbReference type="InterPro" id="IPR017871">
    <property type="entry name" value="ABC_transporter-like_CS"/>
</dbReference>
<accession>A0A8J8P3P6</accession>
<dbReference type="SUPFAM" id="SSF52540">
    <property type="entry name" value="P-loop containing nucleoside triphosphate hydrolases"/>
    <property type="match status" value="2"/>
</dbReference>
<dbReference type="Pfam" id="PF00005">
    <property type="entry name" value="ABC_tran"/>
    <property type="match status" value="3"/>
</dbReference>
<dbReference type="PROSITE" id="PS50929">
    <property type="entry name" value="ABC_TM1F"/>
    <property type="match status" value="2"/>
</dbReference>
<evidence type="ECO:0000256" key="6">
    <source>
        <dbReference type="ARBA" id="ARBA00022840"/>
    </source>
</evidence>